<gene>
    <name evidence="2" type="ORF">BP5553_10141</name>
</gene>
<keyword evidence="3" id="KW-1185">Reference proteome</keyword>
<comment type="caution">
    <text evidence="2">The sequence shown here is derived from an EMBL/GenBank/DDBJ whole genome shotgun (WGS) entry which is preliminary data.</text>
</comment>
<evidence type="ECO:0000256" key="1">
    <source>
        <dbReference type="SAM" id="MobiDB-lite"/>
    </source>
</evidence>
<organism evidence="2 3">
    <name type="scientific">Venustampulla echinocandica</name>
    <dbReference type="NCBI Taxonomy" id="2656787"/>
    <lineage>
        <taxon>Eukaryota</taxon>
        <taxon>Fungi</taxon>
        <taxon>Dikarya</taxon>
        <taxon>Ascomycota</taxon>
        <taxon>Pezizomycotina</taxon>
        <taxon>Leotiomycetes</taxon>
        <taxon>Helotiales</taxon>
        <taxon>Pleuroascaceae</taxon>
        <taxon>Venustampulla</taxon>
    </lineage>
</organism>
<dbReference type="RefSeq" id="XP_031865172.1">
    <property type="nucleotide sequence ID" value="XM_032018764.1"/>
</dbReference>
<sequence>MGHRRHCNSRSCSSRGAGSLYGDSNSLVGRGGGSGFGIGGERIGYGREGCVRLDDNKAILHPRRGATRGGFMDDFLGDGFAGLGGGNMPTPPMMPQSPFGRHSRPPQIDPRKPYIPGGYKGGGPDPLLYPEYLANSPLDPLVTLYTMSGALSPGPPGSPLSSSSPISSFNPYKMDRPRMPYGPHGGPPMNYRQPYVEDYQSDTSEEDMLIEDALMQREEALFEMRDAMRFGSPYDPYGGYGGYGDPYARMRGGY</sequence>
<evidence type="ECO:0000313" key="2">
    <source>
        <dbReference type="EMBL" id="RDL30796.1"/>
    </source>
</evidence>
<protein>
    <submittedName>
        <fullName evidence="2">Uncharacterized protein</fullName>
    </submittedName>
</protein>
<accession>A0A370TAG3</accession>
<reference evidence="2 3" key="1">
    <citation type="journal article" date="2018" name="IMA Fungus">
        <title>IMA Genome-F 9: Draft genome sequence of Annulohypoxylon stygium, Aspergillus mulundensis, Berkeleyomyces basicola (syn. Thielaviopsis basicola), Ceratocystis smalleyi, two Cercospora beticola strains, Coleophoma cylindrospora, Fusarium fracticaudum, Phialophora cf. hyalina, and Morchella septimelata.</title>
        <authorList>
            <person name="Wingfield B.D."/>
            <person name="Bills G.F."/>
            <person name="Dong Y."/>
            <person name="Huang W."/>
            <person name="Nel W.J."/>
            <person name="Swalarsk-Parry B.S."/>
            <person name="Vaghefi N."/>
            <person name="Wilken P.M."/>
            <person name="An Z."/>
            <person name="de Beer Z.W."/>
            <person name="De Vos L."/>
            <person name="Chen L."/>
            <person name="Duong T.A."/>
            <person name="Gao Y."/>
            <person name="Hammerbacher A."/>
            <person name="Kikkert J.R."/>
            <person name="Li Y."/>
            <person name="Li H."/>
            <person name="Li K."/>
            <person name="Li Q."/>
            <person name="Liu X."/>
            <person name="Ma X."/>
            <person name="Naidoo K."/>
            <person name="Pethybridge S.J."/>
            <person name="Sun J."/>
            <person name="Steenkamp E.T."/>
            <person name="van der Nest M.A."/>
            <person name="van Wyk S."/>
            <person name="Wingfield M.J."/>
            <person name="Xiong C."/>
            <person name="Yue Q."/>
            <person name="Zhang X."/>
        </authorList>
    </citation>
    <scope>NUCLEOTIDE SEQUENCE [LARGE SCALE GENOMIC DNA]</scope>
    <source>
        <strain evidence="2 3">BP 5553</strain>
    </source>
</reference>
<dbReference type="GeneID" id="43602990"/>
<dbReference type="OrthoDB" id="3564274at2759"/>
<dbReference type="AlphaFoldDB" id="A0A370TAG3"/>
<name>A0A370TAG3_9HELO</name>
<dbReference type="Proteomes" id="UP000254866">
    <property type="component" value="Unassembled WGS sequence"/>
</dbReference>
<proteinExistence type="predicted"/>
<dbReference type="EMBL" id="NPIC01000014">
    <property type="protein sequence ID" value="RDL30796.1"/>
    <property type="molecule type" value="Genomic_DNA"/>
</dbReference>
<evidence type="ECO:0000313" key="3">
    <source>
        <dbReference type="Proteomes" id="UP000254866"/>
    </source>
</evidence>
<feature type="region of interest" description="Disordered" evidence="1">
    <location>
        <begin position="1"/>
        <end position="26"/>
    </location>
</feature>